<dbReference type="Proteomes" id="UP000823844">
    <property type="component" value="Unassembled WGS sequence"/>
</dbReference>
<proteinExistence type="predicted"/>
<reference evidence="1" key="1">
    <citation type="journal article" date="2021" name="PeerJ">
        <title>Extensive microbial diversity within the chicken gut microbiome revealed by metagenomics and culture.</title>
        <authorList>
            <person name="Gilroy R."/>
            <person name="Ravi A."/>
            <person name="Getino M."/>
            <person name="Pursley I."/>
            <person name="Horton D.L."/>
            <person name="Alikhan N.F."/>
            <person name="Baker D."/>
            <person name="Gharbi K."/>
            <person name="Hall N."/>
            <person name="Watson M."/>
            <person name="Adriaenssens E.M."/>
            <person name="Foster-Nyarko E."/>
            <person name="Jarju S."/>
            <person name="Secka A."/>
            <person name="Antonio M."/>
            <person name="Oren A."/>
            <person name="Chaudhuri R.R."/>
            <person name="La Ragione R."/>
            <person name="Hildebrand F."/>
            <person name="Pallen M.J."/>
        </authorList>
    </citation>
    <scope>NUCLEOTIDE SEQUENCE</scope>
    <source>
        <strain evidence="1">F6-686</strain>
    </source>
</reference>
<comment type="caution">
    <text evidence="1">The sequence shown here is derived from an EMBL/GenBank/DDBJ whole genome shotgun (WGS) entry which is preliminary data.</text>
</comment>
<gene>
    <name evidence="1" type="ORF">H9806_00635</name>
</gene>
<reference evidence="1" key="2">
    <citation type="submission" date="2021-04" db="EMBL/GenBank/DDBJ databases">
        <authorList>
            <person name="Gilroy R."/>
        </authorList>
    </citation>
    <scope>NUCLEOTIDE SEQUENCE</scope>
    <source>
        <strain evidence="1">F6-686</strain>
    </source>
</reference>
<dbReference type="AlphaFoldDB" id="A0A9E2KPG2"/>
<name>A0A9E2KPG2_9LACO</name>
<evidence type="ECO:0000313" key="1">
    <source>
        <dbReference type="EMBL" id="MBU3827679.1"/>
    </source>
</evidence>
<accession>A0A9E2KPG2</accession>
<sequence>MNEACNGCDTEKLKKLKAQLLREREQGKKFSLLPIYIMEFCYAWQLIQLKKYLSESKIIFTIFTVEKDRLLLLLILLEWA</sequence>
<organism evidence="1 2">
    <name type="scientific">Candidatus Lactobacillus pullistercoris</name>
    <dbReference type="NCBI Taxonomy" id="2838636"/>
    <lineage>
        <taxon>Bacteria</taxon>
        <taxon>Bacillati</taxon>
        <taxon>Bacillota</taxon>
        <taxon>Bacilli</taxon>
        <taxon>Lactobacillales</taxon>
        <taxon>Lactobacillaceae</taxon>
        <taxon>Lactobacillus</taxon>
    </lineage>
</organism>
<dbReference type="EMBL" id="JAHLFT010000010">
    <property type="protein sequence ID" value="MBU3827679.1"/>
    <property type="molecule type" value="Genomic_DNA"/>
</dbReference>
<protein>
    <submittedName>
        <fullName evidence="1">Uncharacterized protein</fullName>
    </submittedName>
</protein>
<evidence type="ECO:0000313" key="2">
    <source>
        <dbReference type="Proteomes" id="UP000823844"/>
    </source>
</evidence>